<evidence type="ECO:0000256" key="1">
    <source>
        <dbReference type="ARBA" id="ARBA00008455"/>
    </source>
</evidence>
<gene>
    <name evidence="4" type="ORF">JXQ802_LOCUS22878</name>
    <name evidence="3" type="ORF">PYM288_LOCUS16024</name>
</gene>
<dbReference type="SUPFAM" id="SSF54001">
    <property type="entry name" value="Cysteine proteinases"/>
    <property type="match status" value="1"/>
</dbReference>
<dbReference type="InterPro" id="IPR000668">
    <property type="entry name" value="Peptidase_C1A_C"/>
</dbReference>
<dbReference type="Proteomes" id="UP000663854">
    <property type="component" value="Unassembled WGS sequence"/>
</dbReference>
<organism evidence="3 5">
    <name type="scientific">Rotaria sordida</name>
    <dbReference type="NCBI Taxonomy" id="392033"/>
    <lineage>
        <taxon>Eukaryota</taxon>
        <taxon>Metazoa</taxon>
        <taxon>Spiralia</taxon>
        <taxon>Gnathifera</taxon>
        <taxon>Rotifera</taxon>
        <taxon>Eurotatoria</taxon>
        <taxon>Bdelloidea</taxon>
        <taxon>Philodinida</taxon>
        <taxon>Philodinidae</taxon>
        <taxon>Rotaria</taxon>
    </lineage>
</organism>
<evidence type="ECO:0000313" key="5">
    <source>
        <dbReference type="Proteomes" id="UP000663854"/>
    </source>
</evidence>
<dbReference type="Pfam" id="PF00112">
    <property type="entry name" value="Peptidase_C1"/>
    <property type="match status" value="1"/>
</dbReference>
<dbReference type="GO" id="GO:0006508">
    <property type="term" value="P:proteolysis"/>
    <property type="evidence" value="ECO:0007669"/>
    <property type="project" value="InterPro"/>
</dbReference>
<evidence type="ECO:0000313" key="3">
    <source>
        <dbReference type="EMBL" id="CAF1028825.1"/>
    </source>
</evidence>
<evidence type="ECO:0000313" key="4">
    <source>
        <dbReference type="EMBL" id="CAF1172502.1"/>
    </source>
</evidence>
<accession>A0A814IT19</accession>
<evidence type="ECO:0000313" key="6">
    <source>
        <dbReference type="Proteomes" id="UP000663870"/>
    </source>
</evidence>
<proteinExistence type="inferred from homology"/>
<dbReference type="InterPro" id="IPR013128">
    <property type="entry name" value="Peptidase_C1A"/>
</dbReference>
<dbReference type="EMBL" id="CAJNOL010000705">
    <property type="protein sequence ID" value="CAF1172502.1"/>
    <property type="molecule type" value="Genomic_DNA"/>
</dbReference>
<name>A0A814IT19_9BILA</name>
<comment type="similarity">
    <text evidence="1">Belongs to the peptidase C1 family.</text>
</comment>
<dbReference type="Proteomes" id="UP000663870">
    <property type="component" value="Unassembled WGS sequence"/>
</dbReference>
<dbReference type="AlphaFoldDB" id="A0A814IT19"/>
<evidence type="ECO:0000259" key="2">
    <source>
        <dbReference type="SMART" id="SM00645"/>
    </source>
</evidence>
<protein>
    <recommendedName>
        <fullName evidence="2">Peptidase C1A papain C-terminal domain-containing protein</fullName>
    </recommendedName>
</protein>
<sequence>MVPPEYDWTNQTRVPGAVTPIKDQRRCGSCYAFGMVGALEKTYAEIYKESGPLSPQQLIDCSGQHGCEGGDLICKKNYPSTADGKKQEKCQNESGVRLSYNSTRQLRYELIPFGNEEYMKKIVYERGPVFVSFNCGVRKGNNTILREVSDKFDHYASGIFDVPGMSNISKSQSCACCCWLWN</sequence>
<dbReference type="Gene3D" id="3.90.70.10">
    <property type="entry name" value="Cysteine proteinases"/>
    <property type="match status" value="1"/>
</dbReference>
<dbReference type="InterPro" id="IPR038765">
    <property type="entry name" value="Papain-like_cys_pep_sf"/>
</dbReference>
<dbReference type="EMBL" id="CAJNOH010000401">
    <property type="protein sequence ID" value="CAF1028825.1"/>
    <property type="molecule type" value="Genomic_DNA"/>
</dbReference>
<feature type="domain" description="Peptidase C1A papain C-terminal" evidence="2">
    <location>
        <begin position="2"/>
        <end position="177"/>
    </location>
</feature>
<comment type="caution">
    <text evidence="3">The sequence shown here is derived from an EMBL/GenBank/DDBJ whole genome shotgun (WGS) entry which is preliminary data.</text>
</comment>
<dbReference type="GO" id="GO:0008234">
    <property type="term" value="F:cysteine-type peptidase activity"/>
    <property type="evidence" value="ECO:0007669"/>
    <property type="project" value="InterPro"/>
</dbReference>
<keyword evidence="6" id="KW-1185">Reference proteome</keyword>
<reference evidence="3" key="1">
    <citation type="submission" date="2021-02" db="EMBL/GenBank/DDBJ databases">
        <authorList>
            <person name="Nowell W R."/>
        </authorList>
    </citation>
    <scope>NUCLEOTIDE SEQUENCE</scope>
</reference>
<dbReference type="PANTHER" id="PTHR12411">
    <property type="entry name" value="CYSTEINE PROTEASE FAMILY C1-RELATED"/>
    <property type="match status" value="1"/>
</dbReference>
<dbReference type="SMART" id="SM00645">
    <property type="entry name" value="Pept_C1"/>
    <property type="match status" value="1"/>
</dbReference>